<protein>
    <submittedName>
        <fullName evidence="1">Bm14143</fullName>
    </submittedName>
</protein>
<organism evidence="1">
    <name type="scientific">Brugia malayi</name>
    <name type="common">Filarial nematode worm</name>
    <dbReference type="NCBI Taxonomy" id="6279"/>
    <lineage>
        <taxon>Eukaryota</taxon>
        <taxon>Metazoa</taxon>
        <taxon>Ecdysozoa</taxon>
        <taxon>Nematoda</taxon>
        <taxon>Chromadorea</taxon>
        <taxon>Rhabditida</taxon>
        <taxon>Spirurina</taxon>
        <taxon>Spiruromorpha</taxon>
        <taxon>Filarioidea</taxon>
        <taxon>Onchocercidae</taxon>
        <taxon>Brugia</taxon>
    </lineage>
</organism>
<gene>
    <name evidence="1" type="primary">Bm14143</name>
    <name evidence="1" type="ORF">BM_Bm14143</name>
</gene>
<reference evidence="1" key="1">
    <citation type="journal article" date="2007" name="Science">
        <title>Draft genome of the filarial nematode parasite Brugia malayi.</title>
        <authorList>
            <person name="Ghedin E."/>
            <person name="Wang S."/>
            <person name="Spiro D."/>
            <person name="Caler E."/>
            <person name="Zhao Q."/>
            <person name="Crabtree J."/>
            <person name="Allen J.E."/>
            <person name="Delcher A.L."/>
            <person name="Guiliano D.B."/>
            <person name="Miranda-Saavedra D."/>
            <person name="Angiuoli S.V."/>
            <person name="Creasy T."/>
            <person name="Amedeo P."/>
            <person name="Haas B."/>
            <person name="El-Sayed N.M."/>
            <person name="Wortman J.R."/>
            <person name="Feldblyum T."/>
            <person name="Tallon L."/>
            <person name="Schatz M."/>
            <person name="Shumway M."/>
            <person name="Koo H."/>
            <person name="Salzberg S.L."/>
            <person name="Schobel S."/>
            <person name="Pertea M."/>
            <person name="Pop M."/>
            <person name="White O."/>
            <person name="Barton G.J."/>
            <person name="Carlow C.K."/>
            <person name="Crawford M.J."/>
            <person name="Daub J."/>
            <person name="Dimmic M.W."/>
            <person name="Estes C.F."/>
            <person name="Foster J.M."/>
            <person name="Ganatra M."/>
            <person name="Gregory W.F."/>
            <person name="Johnson N.M."/>
            <person name="Jin J."/>
            <person name="Komuniecki R."/>
            <person name="Korf I."/>
            <person name="Kumar S."/>
            <person name="Laney S."/>
            <person name="Li B.W."/>
            <person name="Li W."/>
            <person name="Lindblom T.H."/>
            <person name="Lustigman S."/>
            <person name="Ma D."/>
            <person name="Maina C.V."/>
            <person name="Martin D.M."/>
            <person name="McCarter J.P."/>
            <person name="McReynolds L."/>
            <person name="Mitreva M."/>
            <person name="Nutman T.B."/>
            <person name="Parkinson J."/>
            <person name="Peregrin-Alvarez J.M."/>
            <person name="Poole C."/>
            <person name="Ren Q."/>
            <person name="Saunders L."/>
            <person name="Sluder A.E."/>
            <person name="Smith K."/>
            <person name="Stanke M."/>
            <person name="Unnasch T.R."/>
            <person name="Ware J."/>
            <person name="Wei A.D."/>
            <person name="Weil G."/>
            <person name="Williams D.J."/>
            <person name="Zhang Y."/>
            <person name="Williams S.A."/>
            <person name="Fraser-Liggett C."/>
            <person name="Slatko B."/>
            <person name="Blaxter M.L."/>
            <person name="Scott A.L."/>
        </authorList>
    </citation>
    <scope>NUCLEOTIDE SEQUENCE</scope>
    <source>
        <strain evidence="1">FR3</strain>
    </source>
</reference>
<evidence type="ECO:0000313" key="1">
    <source>
        <dbReference type="EMBL" id="CDP92441.1"/>
    </source>
</evidence>
<dbReference type="EMBL" id="LN856811">
    <property type="protein sequence ID" value="CDP92441.1"/>
    <property type="molecule type" value="Genomic_DNA"/>
</dbReference>
<reference evidence="1" key="2">
    <citation type="submission" date="2012-12" db="EMBL/GenBank/DDBJ databases">
        <authorList>
            <consortium name="WormBase Consortium"/>
            <person name="Ghedin E."/>
            <person name="Paulini M."/>
        </authorList>
    </citation>
    <scope>NUCLEOTIDE SEQUENCE</scope>
    <source>
        <strain evidence="1">FR3</strain>
    </source>
</reference>
<accession>A0A1I9G0J0</accession>
<dbReference type="AlphaFoldDB" id="A0A1I9G0J0"/>
<name>A0A1I9G0J0_BRUMA</name>
<sequence length="50" mass="5618">MAHLFGRVVWKKDSCSRRHHHSSMTIGLLEAICSINLFDYKAAGNSVLCI</sequence>
<proteinExistence type="predicted"/>